<organism evidence="1 2">
    <name type="scientific">Klebsiella electrica</name>
    <dbReference type="NCBI Taxonomy" id="1259973"/>
    <lineage>
        <taxon>Bacteria</taxon>
        <taxon>Pseudomonadati</taxon>
        <taxon>Pseudomonadota</taxon>
        <taxon>Gammaproteobacteria</taxon>
        <taxon>Enterobacterales</taxon>
        <taxon>Enterobacteriaceae</taxon>
        <taxon>Klebsiella/Raoultella group</taxon>
        <taxon>Klebsiella</taxon>
    </lineage>
</organism>
<dbReference type="RefSeq" id="WP_050548636.1">
    <property type="nucleotide sequence ID" value="NZ_CP112887.1"/>
</dbReference>
<accession>A0AAJ5QQH0</accession>
<proteinExistence type="predicted"/>
<sequence length="107" mass="12754">MIKEKNETMMFAVAVVLMRYCNSIYYMANEHYDTAVFFVKEKEAVDYILDDLIKDLMNNFYSYKDRYGKGHEKQEEINESELKGKILLIHEQSVKYLVMKNIKYGTV</sequence>
<name>A0AAJ5QQH0_9ENTR</name>
<keyword evidence="2" id="KW-1185">Reference proteome</keyword>
<reference evidence="1 2" key="1">
    <citation type="journal article" date="2023" name="Microbiol. Resour. Announc.">
        <title>Complete Genome Sequence of the First Colistin-Resistant Raoultella electrica Strain.</title>
        <authorList>
            <person name="Aldeia C."/>
            <person name="Campos-Madueno E.I."/>
            <person name="Sendi P."/>
            <person name="Endimiani A."/>
        </authorList>
    </citation>
    <scope>NUCLEOTIDE SEQUENCE [LARGE SCALE GENOMIC DNA]</scope>
    <source>
        <strain evidence="1 2">S2-IND-01-C</strain>
    </source>
</reference>
<dbReference type="EMBL" id="CP112887">
    <property type="protein sequence ID" value="WBW59710.1"/>
    <property type="molecule type" value="Genomic_DNA"/>
</dbReference>
<protein>
    <submittedName>
        <fullName evidence="1">Uncharacterized protein</fullName>
    </submittedName>
</protein>
<gene>
    <name evidence="1" type="ORF">OR613_16920</name>
</gene>
<evidence type="ECO:0000313" key="2">
    <source>
        <dbReference type="Proteomes" id="UP001210130"/>
    </source>
</evidence>
<dbReference type="AlphaFoldDB" id="A0AAJ5QQH0"/>
<evidence type="ECO:0000313" key="1">
    <source>
        <dbReference type="EMBL" id="WBW59710.1"/>
    </source>
</evidence>
<dbReference type="Proteomes" id="UP001210130">
    <property type="component" value="Chromosome"/>
</dbReference>